<dbReference type="AlphaFoldDB" id="A0A4R9LXC6"/>
<proteinExistence type="predicted"/>
<organism evidence="3 4">
    <name type="scientific">Leptospira idonii</name>
    <dbReference type="NCBI Taxonomy" id="1193500"/>
    <lineage>
        <taxon>Bacteria</taxon>
        <taxon>Pseudomonadati</taxon>
        <taxon>Spirochaetota</taxon>
        <taxon>Spirochaetia</taxon>
        <taxon>Leptospirales</taxon>
        <taxon>Leptospiraceae</taxon>
        <taxon>Leptospira</taxon>
    </lineage>
</organism>
<comment type="caution">
    <text evidence="3">The sequence shown here is derived from an EMBL/GenBank/DDBJ whole genome shotgun (WGS) entry which is preliminary data.</text>
</comment>
<keyword evidence="3" id="KW-0540">Nuclease</keyword>
<feature type="region of interest" description="Disordered" evidence="1">
    <location>
        <begin position="244"/>
        <end position="288"/>
    </location>
</feature>
<dbReference type="EMBL" id="RQHW01000055">
    <property type="protein sequence ID" value="TGN17902.1"/>
    <property type="molecule type" value="Genomic_DNA"/>
</dbReference>
<feature type="domain" description="Type I restriction enzyme R protein N-terminal" evidence="2">
    <location>
        <begin position="42"/>
        <end position="123"/>
    </location>
</feature>
<sequence>MPIPVKVQERLTNSIKKFQPVLSSAKTRDVNESDTVVIITDILSEVFGYDKYSEITTEHVIKKTFCDLAIKIDGKIKLLLEVKAIGLDLKDDHIKQAVDYGANSGIEWVILSNGIIWQIYKITFAKPIDKELVYEINFLNINPKNEDQLEPIYYLCKEALGKSLLDEYHSQKQALSKYYIGQMLLTETILDVIKRELKRVTPGVKIENEEIEAVLKADVIKRDLLEGDKALEAKKKIQKAANNYIRNVNTSSKKESKESSPTPTATPPIEVPAPQSEQTTTETPKTDA</sequence>
<accession>A0A4R9LXC6</accession>
<dbReference type="InterPro" id="IPR029464">
    <property type="entry name" value="HSDR_N"/>
</dbReference>
<dbReference type="GO" id="GO:0004519">
    <property type="term" value="F:endonuclease activity"/>
    <property type="evidence" value="ECO:0007669"/>
    <property type="project" value="UniProtKB-KW"/>
</dbReference>
<keyword evidence="3" id="KW-0255">Endonuclease</keyword>
<keyword evidence="3" id="KW-0378">Hydrolase</keyword>
<evidence type="ECO:0000313" key="4">
    <source>
        <dbReference type="Proteomes" id="UP000298058"/>
    </source>
</evidence>
<name>A0A4R9LXC6_9LEPT</name>
<dbReference type="Pfam" id="PF13588">
    <property type="entry name" value="HSDR_N_2"/>
    <property type="match status" value="1"/>
</dbReference>
<keyword evidence="4" id="KW-1185">Reference proteome</keyword>
<evidence type="ECO:0000313" key="3">
    <source>
        <dbReference type="EMBL" id="TGN17902.1"/>
    </source>
</evidence>
<gene>
    <name evidence="3" type="ORF">EHS15_15900</name>
</gene>
<feature type="compositionally biased region" description="Polar residues" evidence="1">
    <location>
        <begin position="275"/>
        <end position="288"/>
    </location>
</feature>
<dbReference type="OrthoDB" id="570928at2"/>
<reference evidence="3" key="1">
    <citation type="journal article" date="2019" name="PLoS Negl. Trop. Dis.">
        <title>Revisiting the worldwide diversity of Leptospira species in the environment.</title>
        <authorList>
            <person name="Vincent A.T."/>
            <person name="Schiettekatte O."/>
            <person name="Bourhy P."/>
            <person name="Veyrier F.J."/>
            <person name="Picardeau M."/>
        </authorList>
    </citation>
    <scope>NUCLEOTIDE SEQUENCE [LARGE SCALE GENOMIC DNA]</scope>
    <source>
        <strain evidence="3">201300427</strain>
    </source>
</reference>
<evidence type="ECO:0000259" key="2">
    <source>
        <dbReference type="Pfam" id="PF13588"/>
    </source>
</evidence>
<protein>
    <submittedName>
        <fullName evidence="3">Restriction endonuclease subunit R</fullName>
    </submittedName>
</protein>
<dbReference type="Proteomes" id="UP000298058">
    <property type="component" value="Unassembled WGS sequence"/>
</dbReference>
<dbReference type="RefSeq" id="WP_135761580.1">
    <property type="nucleotide sequence ID" value="NZ_RQHW01000055.1"/>
</dbReference>
<evidence type="ECO:0000256" key="1">
    <source>
        <dbReference type="SAM" id="MobiDB-lite"/>
    </source>
</evidence>